<protein>
    <submittedName>
        <fullName evidence="2">Uncharacterized protein</fullName>
    </submittedName>
</protein>
<evidence type="ECO:0000313" key="3">
    <source>
        <dbReference type="Proteomes" id="UP000441333"/>
    </source>
</evidence>
<name>A0A6N6MF41_9FLAO</name>
<organism evidence="2 3">
    <name type="scientific">Pseudotamlana haliotis</name>
    <dbReference type="NCBI Taxonomy" id="2614804"/>
    <lineage>
        <taxon>Bacteria</taxon>
        <taxon>Pseudomonadati</taxon>
        <taxon>Bacteroidota</taxon>
        <taxon>Flavobacteriia</taxon>
        <taxon>Flavobacteriales</taxon>
        <taxon>Flavobacteriaceae</taxon>
        <taxon>Pseudotamlana</taxon>
    </lineage>
</organism>
<evidence type="ECO:0000313" key="2">
    <source>
        <dbReference type="EMBL" id="KAB1069408.1"/>
    </source>
</evidence>
<accession>A0A6N6MF41</accession>
<reference evidence="2 3" key="1">
    <citation type="submission" date="2019-09" db="EMBL/GenBank/DDBJ databases">
        <authorList>
            <person name="Cao W.R."/>
        </authorList>
    </citation>
    <scope>NUCLEOTIDE SEQUENCE [LARGE SCALE GENOMIC DNA]</scope>
    <source>
        <strain evidence="2 3">B1N29</strain>
    </source>
</reference>
<dbReference type="AlphaFoldDB" id="A0A6N6MF41"/>
<keyword evidence="3" id="KW-1185">Reference proteome</keyword>
<sequence length="169" mass="19088">MKTNKLHNDKSTGFKVPEGYFDALDDKIMSQIKNASPLNAVMESGFEIPKDYFNTVEDNILAGIEKQEKQTPVIPLFSKKTILFASSIAASVLLLFNLSVFENKPTFDSLDTQTVENYILNEKISTSELASLFSDEELDESIFSESDIDDEHIEDYLLNYANIENLITE</sequence>
<comment type="caution">
    <text evidence="2">The sequence shown here is derived from an EMBL/GenBank/DDBJ whole genome shotgun (WGS) entry which is preliminary data.</text>
</comment>
<dbReference type="RefSeq" id="WP_150936924.1">
    <property type="nucleotide sequence ID" value="NZ_WAAT01000025.1"/>
</dbReference>
<keyword evidence="1" id="KW-1133">Transmembrane helix</keyword>
<keyword evidence="1" id="KW-0472">Membrane</keyword>
<proteinExistence type="predicted"/>
<dbReference type="Proteomes" id="UP000441333">
    <property type="component" value="Unassembled WGS sequence"/>
</dbReference>
<dbReference type="EMBL" id="WAAT01000025">
    <property type="protein sequence ID" value="KAB1069408.1"/>
    <property type="molecule type" value="Genomic_DNA"/>
</dbReference>
<keyword evidence="1" id="KW-0812">Transmembrane</keyword>
<gene>
    <name evidence="2" type="ORF">F6U93_03595</name>
</gene>
<feature type="transmembrane region" description="Helical" evidence="1">
    <location>
        <begin position="82"/>
        <end position="101"/>
    </location>
</feature>
<evidence type="ECO:0000256" key="1">
    <source>
        <dbReference type="SAM" id="Phobius"/>
    </source>
</evidence>